<dbReference type="Pfam" id="PF09004">
    <property type="entry name" value="ALKBH8_N"/>
    <property type="match status" value="1"/>
</dbReference>
<name>A0A674ACT9_SALTR</name>
<dbReference type="Proteomes" id="UP000472277">
    <property type="component" value="Chromosome 15"/>
</dbReference>
<evidence type="ECO:0000313" key="3">
    <source>
        <dbReference type="Proteomes" id="UP000472277"/>
    </source>
</evidence>
<dbReference type="GO" id="GO:0016706">
    <property type="term" value="F:2-oxoglutarate-dependent dioxygenase activity"/>
    <property type="evidence" value="ECO:0007669"/>
    <property type="project" value="InterPro"/>
</dbReference>
<dbReference type="InParanoid" id="A0A674ACT9"/>
<dbReference type="PANTHER" id="PTHR47510:SF3">
    <property type="entry name" value="ENDO_EXONUCLEASE_PHOSPHATASE DOMAIN-CONTAINING PROTEIN"/>
    <property type="match status" value="1"/>
</dbReference>
<reference evidence="2" key="2">
    <citation type="submission" date="2025-09" db="UniProtKB">
        <authorList>
            <consortium name="Ensembl"/>
        </authorList>
    </citation>
    <scope>IDENTIFICATION</scope>
</reference>
<dbReference type="OMA" id="DARLMWQ"/>
<dbReference type="PROSITE" id="PS50878">
    <property type="entry name" value="RT_POL"/>
    <property type="match status" value="1"/>
</dbReference>
<dbReference type="SUPFAM" id="SSF56672">
    <property type="entry name" value="DNA/RNA polymerases"/>
    <property type="match status" value="1"/>
</dbReference>
<sequence length="616" mass="69711">MFRDSSDDIEEYTTSVTGFINKCIEDVVPTVTVRIYPNQKPWIKGNIRTELKGRAAAFNVRDSNPEAYKKSCYALRRTIKQAKRQYRAKIESFYTGSDARLMWQGLQTITDFKGKHSCELPSDTSLPDELNHFYARFEASNTEACTRASAVPGDCVITLSVADVSKTFKQVNIHKVAGPDGLPGRVLRACADQLAGVFTDIFTMSLIKSVISTCFKQNTIVPVPKYTKATCLNDYRPVALTSVAIKCFERLVMAHINTIIPETLDPLQFSYRPNRSTDDAISIALHTALSLQDKRNTYVRMLFIDYSSAFNTIVPSKLITKLRILGLNTSLCNWILDFLTGRPQVVRVGSNTSATLILNTGAPQGCVLSPLLYSLFTHDCMARHDSNTIIKFADDTTVVGLITDNNETAYREEVRDLAGWCLNNNLSLNVTKTKEIIVDYRKRRTEHAPILIDGAVAEQVESFKFLGVHINNKLEWSKHTKTVVKRARQSLFPLRKLKRFGMGPEILKRFYSCSIESILTGCITAWYDNCSASDRKALQRVVRTAQYITGAKLPAFQDLYNRRCQRRALKIVKDPSHPSHRLFSLLPHGKRYRCAKSRTKRLLNSFYPQAIRLLNR</sequence>
<evidence type="ECO:0000313" key="2">
    <source>
        <dbReference type="Ensembl" id="ENSSTUP00000056066.1"/>
    </source>
</evidence>
<dbReference type="InterPro" id="IPR000477">
    <property type="entry name" value="RT_dom"/>
</dbReference>
<dbReference type="GO" id="GO:0008168">
    <property type="term" value="F:methyltransferase activity"/>
    <property type="evidence" value="ECO:0007669"/>
    <property type="project" value="InterPro"/>
</dbReference>
<dbReference type="PANTHER" id="PTHR47510">
    <property type="entry name" value="REVERSE TRANSCRIPTASE DOMAIN-CONTAINING PROTEIN"/>
    <property type="match status" value="1"/>
</dbReference>
<dbReference type="CDD" id="cd01650">
    <property type="entry name" value="RT_nLTR_like"/>
    <property type="match status" value="1"/>
</dbReference>
<dbReference type="Ensembl" id="ENSSTUT00000058647.1">
    <property type="protein sequence ID" value="ENSSTUP00000056066.1"/>
    <property type="gene ID" value="ENSSTUG00000023815.1"/>
</dbReference>
<dbReference type="AlphaFoldDB" id="A0A674ACT9"/>
<evidence type="ECO:0000259" key="1">
    <source>
        <dbReference type="PROSITE" id="PS50878"/>
    </source>
</evidence>
<accession>A0A674ACT9</accession>
<protein>
    <recommendedName>
        <fullName evidence="1">Reverse transcriptase domain-containing protein</fullName>
    </recommendedName>
</protein>
<dbReference type="GeneTree" id="ENSGT01020000230367"/>
<organism evidence="2 3">
    <name type="scientific">Salmo trutta</name>
    <name type="common">Brown trout</name>
    <dbReference type="NCBI Taxonomy" id="8032"/>
    <lineage>
        <taxon>Eukaryota</taxon>
        <taxon>Metazoa</taxon>
        <taxon>Chordata</taxon>
        <taxon>Craniata</taxon>
        <taxon>Vertebrata</taxon>
        <taxon>Euteleostomi</taxon>
        <taxon>Actinopterygii</taxon>
        <taxon>Neopterygii</taxon>
        <taxon>Teleostei</taxon>
        <taxon>Protacanthopterygii</taxon>
        <taxon>Salmoniformes</taxon>
        <taxon>Salmonidae</taxon>
        <taxon>Salmoninae</taxon>
        <taxon>Salmo</taxon>
    </lineage>
</organism>
<keyword evidence="3" id="KW-1185">Reference proteome</keyword>
<dbReference type="InterPro" id="IPR015095">
    <property type="entry name" value="AlkB_hom8_N"/>
</dbReference>
<proteinExistence type="predicted"/>
<feature type="domain" description="Reverse transcriptase" evidence="1">
    <location>
        <begin position="204"/>
        <end position="470"/>
    </location>
</feature>
<dbReference type="InterPro" id="IPR043502">
    <property type="entry name" value="DNA/RNA_pol_sf"/>
</dbReference>
<dbReference type="Pfam" id="PF00078">
    <property type="entry name" value="RVT_1"/>
    <property type="match status" value="1"/>
</dbReference>
<reference evidence="2" key="1">
    <citation type="submission" date="2025-08" db="UniProtKB">
        <authorList>
            <consortium name="Ensembl"/>
        </authorList>
    </citation>
    <scope>IDENTIFICATION</scope>
</reference>